<comment type="caution">
    <text evidence="14">The sequence shown here is derived from an EMBL/GenBank/DDBJ whole genome shotgun (WGS) entry which is preliminary data.</text>
</comment>
<comment type="cofactor">
    <cofactor evidence="1">
        <name>Ca(2+)</name>
        <dbReference type="ChEBI" id="CHEBI:29108"/>
    </cofactor>
</comment>
<organism evidence="14 15">
    <name type="scientific">Actinomycetospora endophytica</name>
    <dbReference type="NCBI Taxonomy" id="2291215"/>
    <lineage>
        <taxon>Bacteria</taxon>
        <taxon>Bacillati</taxon>
        <taxon>Actinomycetota</taxon>
        <taxon>Actinomycetes</taxon>
        <taxon>Pseudonocardiales</taxon>
        <taxon>Pseudonocardiaceae</taxon>
        <taxon>Actinomycetospora</taxon>
    </lineage>
</organism>
<evidence type="ECO:0000259" key="12">
    <source>
        <dbReference type="Pfam" id="PF01557"/>
    </source>
</evidence>
<evidence type="ECO:0000256" key="4">
    <source>
        <dbReference type="ARBA" id="ARBA00012094"/>
    </source>
</evidence>
<gene>
    <name evidence="14" type="primary">fahA</name>
    <name evidence="14" type="ORF">LQ327_01030</name>
</gene>
<dbReference type="Pfam" id="PF09298">
    <property type="entry name" value="FAA_hydrolase_N"/>
    <property type="match status" value="1"/>
</dbReference>
<dbReference type="SUPFAM" id="SSF63433">
    <property type="entry name" value="Fumarylacetoacetate hydrolase, FAH, N-terminal domain"/>
    <property type="match status" value="1"/>
</dbReference>
<evidence type="ECO:0000256" key="6">
    <source>
        <dbReference type="ARBA" id="ARBA00022801"/>
    </source>
</evidence>
<comment type="cofactor">
    <cofactor evidence="2">
        <name>Mg(2+)</name>
        <dbReference type="ChEBI" id="CHEBI:18420"/>
    </cofactor>
</comment>
<evidence type="ECO:0000259" key="13">
    <source>
        <dbReference type="Pfam" id="PF09298"/>
    </source>
</evidence>
<keyword evidence="9" id="KW-0828">Tyrosine catabolism</keyword>
<keyword evidence="10" id="KW-0585">Phenylalanine catabolism</keyword>
<dbReference type="Gene3D" id="2.30.30.230">
    <property type="entry name" value="Fumarylacetoacetase, N-terminal domain"/>
    <property type="match status" value="1"/>
</dbReference>
<dbReference type="InterPro" id="IPR036663">
    <property type="entry name" value="Fumarylacetoacetase_C_sf"/>
</dbReference>
<evidence type="ECO:0000256" key="8">
    <source>
        <dbReference type="ARBA" id="ARBA00022842"/>
    </source>
</evidence>
<dbReference type="PANTHER" id="PTHR43069">
    <property type="entry name" value="FUMARYLACETOACETASE"/>
    <property type="match status" value="1"/>
</dbReference>
<dbReference type="PANTHER" id="PTHR43069:SF2">
    <property type="entry name" value="FUMARYLACETOACETASE"/>
    <property type="match status" value="1"/>
</dbReference>
<evidence type="ECO:0000256" key="11">
    <source>
        <dbReference type="SAM" id="MobiDB-lite"/>
    </source>
</evidence>
<evidence type="ECO:0000313" key="14">
    <source>
        <dbReference type="EMBL" id="MCD2191973.1"/>
    </source>
</evidence>
<proteinExistence type="predicted"/>
<dbReference type="Pfam" id="PF01557">
    <property type="entry name" value="FAA_hydrolase"/>
    <property type="match status" value="1"/>
</dbReference>
<evidence type="ECO:0000256" key="10">
    <source>
        <dbReference type="ARBA" id="ARBA00023232"/>
    </source>
</evidence>
<feature type="domain" description="Fumarylacetoacetase N-terminal" evidence="13">
    <location>
        <begin position="12"/>
        <end position="105"/>
    </location>
</feature>
<evidence type="ECO:0000256" key="1">
    <source>
        <dbReference type="ARBA" id="ARBA00001913"/>
    </source>
</evidence>
<protein>
    <recommendedName>
        <fullName evidence="4">fumarylacetoacetase</fullName>
        <ecNumber evidence="4">3.7.1.2</ecNumber>
    </recommendedName>
</protein>
<dbReference type="InterPro" id="IPR011234">
    <property type="entry name" value="Fumarylacetoacetase-like_C"/>
</dbReference>
<dbReference type="NCBIfam" id="TIGR01266">
    <property type="entry name" value="fum_ac_acetase"/>
    <property type="match status" value="1"/>
</dbReference>
<evidence type="ECO:0000256" key="7">
    <source>
        <dbReference type="ARBA" id="ARBA00022837"/>
    </source>
</evidence>
<keyword evidence="15" id="KW-1185">Reference proteome</keyword>
<feature type="region of interest" description="Disordered" evidence="11">
    <location>
        <begin position="390"/>
        <end position="412"/>
    </location>
</feature>
<reference evidence="14 15" key="1">
    <citation type="submission" date="2021-11" db="EMBL/GenBank/DDBJ databases">
        <title>Draft genome sequence of Actinomycetospora sp. SF1 isolated from the rhizosphere soil.</title>
        <authorList>
            <person name="Duangmal K."/>
            <person name="Chantavorakit T."/>
        </authorList>
    </citation>
    <scope>NUCLEOTIDE SEQUENCE [LARGE SCALE GENOMIC DNA]</scope>
    <source>
        <strain evidence="14 15">TBRC 5722</strain>
    </source>
</reference>
<name>A0ABS8P156_9PSEU</name>
<sequence length="412" mass="43933">MTGPDDGYGVASLPFGVFDAGGGRHLGVALGDEVVDVGALAVARRSGLVDVLDASSLNPLLAAPPEVWREVRADLREWLGEPRWRSTPAARAVVHPRHAVRMHLPFTVGDYVDFYASEHHATNVGRILRPGTAPLTPNWKHVPIGYHGRGGSVVVSGTPVRRPRGQRKPDDEPPVFGPSERLDFEAEVGFVVGSRTETGQPIPVAEAAEHIFGVVLVNDWSARDIQAWEYVPLGPFLGKSFATSISAWVVPWDALADAHVAPPPRDTSPLPYLVDPHDTGLDLDLEVALNGHVISRPRYRTTYWTPAQQLAHLTSNGAPTRPGDLFASGTVSGPVREEFGCLLELAWGGQDPLTLADGTRRSFLLDGDELTITARAPGPAGSTVALGPVTGTVLPSDPSRPARATSPTTGGR</sequence>
<accession>A0ABS8P156</accession>
<keyword evidence="8" id="KW-0460">Magnesium</keyword>
<keyword evidence="7" id="KW-0106">Calcium</keyword>
<dbReference type="InterPro" id="IPR015377">
    <property type="entry name" value="Fumarylacetoacetase_N"/>
</dbReference>
<feature type="domain" description="Fumarylacetoacetase-like C-terminal" evidence="12">
    <location>
        <begin position="112"/>
        <end position="384"/>
    </location>
</feature>
<evidence type="ECO:0000256" key="5">
    <source>
        <dbReference type="ARBA" id="ARBA00022723"/>
    </source>
</evidence>
<keyword evidence="5" id="KW-0479">Metal-binding</keyword>
<dbReference type="Gene3D" id="3.90.850.10">
    <property type="entry name" value="Fumarylacetoacetase-like, C-terminal domain"/>
    <property type="match status" value="1"/>
</dbReference>
<comment type="pathway">
    <text evidence="3">Amino-acid degradation; L-phenylalanine degradation; acetoacetate and fumarate from L-phenylalanine: step 6/6.</text>
</comment>
<dbReference type="RefSeq" id="WP_230729665.1">
    <property type="nucleotide sequence ID" value="NZ_JAJNDB010000001.1"/>
</dbReference>
<dbReference type="SUPFAM" id="SSF56529">
    <property type="entry name" value="FAH"/>
    <property type="match status" value="1"/>
</dbReference>
<evidence type="ECO:0000256" key="3">
    <source>
        <dbReference type="ARBA" id="ARBA00004782"/>
    </source>
</evidence>
<keyword evidence="6 14" id="KW-0378">Hydrolase</keyword>
<dbReference type="EMBL" id="JAJNDB010000001">
    <property type="protein sequence ID" value="MCD2191973.1"/>
    <property type="molecule type" value="Genomic_DNA"/>
</dbReference>
<dbReference type="InterPro" id="IPR005959">
    <property type="entry name" value="Fumarylacetoacetase"/>
</dbReference>
<dbReference type="InterPro" id="IPR036462">
    <property type="entry name" value="Fumarylacetoacetase_N_sf"/>
</dbReference>
<feature type="region of interest" description="Disordered" evidence="11">
    <location>
        <begin position="153"/>
        <end position="178"/>
    </location>
</feature>
<dbReference type="GO" id="GO:0004334">
    <property type="term" value="F:fumarylacetoacetase activity"/>
    <property type="evidence" value="ECO:0007669"/>
    <property type="project" value="UniProtKB-EC"/>
</dbReference>
<evidence type="ECO:0000313" key="15">
    <source>
        <dbReference type="Proteomes" id="UP001199469"/>
    </source>
</evidence>
<evidence type="ECO:0000256" key="2">
    <source>
        <dbReference type="ARBA" id="ARBA00001946"/>
    </source>
</evidence>
<dbReference type="Proteomes" id="UP001199469">
    <property type="component" value="Unassembled WGS sequence"/>
</dbReference>
<dbReference type="EC" id="3.7.1.2" evidence="4"/>
<evidence type="ECO:0000256" key="9">
    <source>
        <dbReference type="ARBA" id="ARBA00022878"/>
    </source>
</evidence>